<dbReference type="CDD" id="cd08956">
    <property type="entry name" value="KR_3_FAS_SDR_x"/>
    <property type="match status" value="1"/>
</dbReference>
<evidence type="ECO:0000256" key="2">
    <source>
        <dbReference type="ARBA" id="ARBA00023268"/>
    </source>
</evidence>
<dbReference type="Proteomes" id="UP001551584">
    <property type="component" value="Unassembled WGS sequence"/>
</dbReference>
<dbReference type="RefSeq" id="WP_359278763.1">
    <property type="nucleotide sequence ID" value="NZ_JBEZNA010000171.1"/>
</dbReference>
<dbReference type="PANTHER" id="PTHR43775:SF51">
    <property type="entry name" value="INACTIVE PHENOLPHTHIOCEROL SYNTHESIS POLYKETIDE SYNTHASE TYPE I PKS1-RELATED"/>
    <property type="match status" value="1"/>
</dbReference>
<dbReference type="PANTHER" id="PTHR43775">
    <property type="entry name" value="FATTY ACID SYNTHASE"/>
    <property type="match status" value="1"/>
</dbReference>
<dbReference type="Gene3D" id="3.10.129.110">
    <property type="entry name" value="Polyketide synthase dehydratase"/>
    <property type="match status" value="1"/>
</dbReference>
<dbReference type="InterPro" id="IPR013968">
    <property type="entry name" value="PKS_KR"/>
</dbReference>
<evidence type="ECO:0000256" key="3">
    <source>
        <dbReference type="SAM" id="MobiDB-lite"/>
    </source>
</evidence>
<keyword evidence="1" id="KW-0808">Transferase</keyword>
<dbReference type="InterPro" id="IPR055123">
    <property type="entry name" value="SpnB-like_Rossmann"/>
</dbReference>
<evidence type="ECO:0000256" key="1">
    <source>
        <dbReference type="ARBA" id="ARBA00022679"/>
    </source>
</evidence>
<protein>
    <submittedName>
        <fullName evidence="5">Beta-ketoacyl reductase</fullName>
    </submittedName>
</protein>
<feature type="non-terminal residue" evidence="5">
    <location>
        <position position="1"/>
    </location>
</feature>
<organism evidence="5 6">
    <name type="scientific">Streptomyces chilikensis</name>
    <dbReference type="NCBI Taxonomy" id="1194079"/>
    <lineage>
        <taxon>Bacteria</taxon>
        <taxon>Bacillati</taxon>
        <taxon>Actinomycetota</taxon>
        <taxon>Actinomycetes</taxon>
        <taxon>Kitasatosporales</taxon>
        <taxon>Streptomycetaceae</taxon>
        <taxon>Streptomyces</taxon>
    </lineage>
</organism>
<accession>A0ABV3F014</accession>
<evidence type="ECO:0000259" key="4">
    <source>
        <dbReference type="SMART" id="SM00822"/>
    </source>
</evidence>
<gene>
    <name evidence="5" type="ORF">AB0D95_31845</name>
</gene>
<dbReference type="EMBL" id="JBEZNA010000171">
    <property type="protein sequence ID" value="MEU9581802.1"/>
    <property type="molecule type" value="Genomic_DNA"/>
</dbReference>
<evidence type="ECO:0000313" key="5">
    <source>
        <dbReference type="EMBL" id="MEU9581802.1"/>
    </source>
</evidence>
<proteinExistence type="predicted"/>
<reference evidence="5 6" key="1">
    <citation type="submission" date="2024-06" db="EMBL/GenBank/DDBJ databases">
        <title>The Natural Products Discovery Center: Release of the First 8490 Sequenced Strains for Exploring Actinobacteria Biosynthetic Diversity.</title>
        <authorList>
            <person name="Kalkreuter E."/>
            <person name="Kautsar S.A."/>
            <person name="Yang D."/>
            <person name="Bader C.D."/>
            <person name="Teijaro C.N."/>
            <person name="Fluegel L."/>
            <person name="Davis C.M."/>
            <person name="Simpson J.R."/>
            <person name="Lauterbach L."/>
            <person name="Steele A.D."/>
            <person name="Gui C."/>
            <person name="Meng S."/>
            <person name="Li G."/>
            <person name="Viehrig K."/>
            <person name="Ye F."/>
            <person name="Su P."/>
            <person name="Kiefer A.F."/>
            <person name="Nichols A."/>
            <person name="Cepeda A.J."/>
            <person name="Yan W."/>
            <person name="Fan B."/>
            <person name="Jiang Y."/>
            <person name="Adhikari A."/>
            <person name="Zheng C.-J."/>
            <person name="Schuster L."/>
            <person name="Cowan T.M."/>
            <person name="Smanski M.J."/>
            <person name="Chevrette M.G."/>
            <person name="De Carvalho L.P.S."/>
            <person name="Shen B."/>
        </authorList>
    </citation>
    <scope>NUCLEOTIDE SEQUENCE [LARGE SCALE GENOMIC DNA]</scope>
    <source>
        <strain evidence="5 6">NPDC048117</strain>
    </source>
</reference>
<evidence type="ECO:0000313" key="6">
    <source>
        <dbReference type="Proteomes" id="UP001551584"/>
    </source>
</evidence>
<dbReference type="InterPro" id="IPR057326">
    <property type="entry name" value="KR_dom"/>
</dbReference>
<dbReference type="InterPro" id="IPR050091">
    <property type="entry name" value="PKS_NRPS_Biosynth_Enz"/>
</dbReference>
<feature type="region of interest" description="Disordered" evidence="3">
    <location>
        <begin position="472"/>
        <end position="491"/>
    </location>
</feature>
<dbReference type="SUPFAM" id="SSF51735">
    <property type="entry name" value="NAD(P)-binding Rossmann-fold domains"/>
    <property type="match status" value="2"/>
</dbReference>
<dbReference type="Gene3D" id="3.40.50.720">
    <property type="entry name" value="NAD(P)-binding Rossmann-like Domain"/>
    <property type="match status" value="1"/>
</dbReference>
<dbReference type="Pfam" id="PF22953">
    <property type="entry name" value="SpnB_Rossmann"/>
    <property type="match status" value="1"/>
</dbReference>
<dbReference type="InterPro" id="IPR036291">
    <property type="entry name" value="NAD(P)-bd_dom_sf"/>
</dbReference>
<name>A0ABV3F014_9ACTN</name>
<sequence>TGLDGPGLPFAFTGVQLTAVGSPVLRTRITTTNNGGGIALDLADATGTPLGRIDALTLRPVTPEQLDTPTHDSLFHLHWQHLTATPSTTVGVDVLDVPSNGIDGDVPATVQAVVADVLARLQEWLASGEQDRRLVVVTRGAIATGETDQVTDLAAAAVWGLVRSAQSEHPDRIVLVDTDGSTEDLAALAGLDEPQLAIRAGEILVPRLARTTTPADTTLPAAEGAVLVTGAGGALGGLVARHLVTTHGVRDLVLVSRRPATALVEELRELSATVRWASCDVTDRDALTDLIGDLTASDGPGLSGVVHAAGVVDDGVLESLTAERLATVLRPKADAAWHLHQLTAHLDLAFFVLYSSAAGVLGSAGQANYAAANAFLDALATHRHTTGLPATSLAWGPWAEGGMLKNLGAADLARMRRGGIPPLTPDEGLALFDVGVVSGVPALAPVRLNLTAFRKAPDVPALLRGLIRTPSRRTAHTGSGHTSALAQRLLT</sequence>
<keyword evidence="2" id="KW-0511">Multifunctional enzyme</keyword>
<feature type="non-terminal residue" evidence="5">
    <location>
        <position position="491"/>
    </location>
</feature>
<dbReference type="InterPro" id="IPR042104">
    <property type="entry name" value="PKS_dehydratase_sf"/>
</dbReference>
<dbReference type="Pfam" id="PF08659">
    <property type="entry name" value="KR"/>
    <property type="match status" value="1"/>
</dbReference>
<feature type="compositionally biased region" description="Polar residues" evidence="3">
    <location>
        <begin position="476"/>
        <end position="491"/>
    </location>
</feature>
<comment type="caution">
    <text evidence="5">The sequence shown here is derived from an EMBL/GenBank/DDBJ whole genome shotgun (WGS) entry which is preliminary data.</text>
</comment>
<feature type="domain" description="Ketoreductase" evidence="4">
    <location>
        <begin position="224"/>
        <end position="401"/>
    </location>
</feature>
<dbReference type="SMART" id="SM00822">
    <property type="entry name" value="PKS_KR"/>
    <property type="match status" value="1"/>
</dbReference>
<keyword evidence="6" id="KW-1185">Reference proteome</keyword>